<proteinExistence type="predicted"/>
<dbReference type="Proteomes" id="UP001177670">
    <property type="component" value="Unassembled WGS sequence"/>
</dbReference>
<protein>
    <submittedName>
        <fullName evidence="2">Uncharacterized protein</fullName>
    </submittedName>
</protein>
<accession>A0AA40G171</accession>
<comment type="caution">
    <text evidence="2">The sequence shown here is derived from an EMBL/GenBank/DDBJ whole genome shotgun (WGS) entry which is preliminary data.</text>
</comment>
<sequence length="158" mass="16541">MAGGGAAADGGIRWLKGPRRKNFSCTTSLSYKPVDPALPCVLLTSKAEFALGAIEKERATWGEERKCVKEASTYGKEGGIRALSGPPLVIKSRIFHTVSHKNHIYLVAYLRPTACHPVPPLRGGDEGPPPPPPSSSSSSSSSSCSSSSCSSSSLLISN</sequence>
<evidence type="ECO:0000313" key="3">
    <source>
        <dbReference type="Proteomes" id="UP001177670"/>
    </source>
</evidence>
<keyword evidence="3" id="KW-1185">Reference proteome</keyword>
<name>A0AA40G171_9HYME</name>
<dbReference type="EMBL" id="JAHYIQ010000009">
    <property type="protein sequence ID" value="KAK1129186.1"/>
    <property type="molecule type" value="Genomic_DNA"/>
</dbReference>
<gene>
    <name evidence="2" type="ORF">K0M31_020316</name>
</gene>
<organism evidence="2 3">
    <name type="scientific">Melipona bicolor</name>
    <dbReference type="NCBI Taxonomy" id="60889"/>
    <lineage>
        <taxon>Eukaryota</taxon>
        <taxon>Metazoa</taxon>
        <taxon>Ecdysozoa</taxon>
        <taxon>Arthropoda</taxon>
        <taxon>Hexapoda</taxon>
        <taxon>Insecta</taxon>
        <taxon>Pterygota</taxon>
        <taxon>Neoptera</taxon>
        <taxon>Endopterygota</taxon>
        <taxon>Hymenoptera</taxon>
        <taxon>Apocrita</taxon>
        <taxon>Aculeata</taxon>
        <taxon>Apoidea</taxon>
        <taxon>Anthophila</taxon>
        <taxon>Apidae</taxon>
        <taxon>Melipona</taxon>
    </lineage>
</organism>
<feature type="region of interest" description="Disordered" evidence="1">
    <location>
        <begin position="118"/>
        <end position="158"/>
    </location>
</feature>
<feature type="compositionally biased region" description="Low complexity" evidence="1">
    <location>
        <begin position="135"/>
        <end position="158"/>
    </location>
</feature>
<dbReference type="AlphaFoldDB" id="A0AA40G171"/>
<reference evidence="2" key="1">
    <citation type="submission" date="2021-10" db="EMBL/GenBank/DDBJ databases">
        <title>Melipona bicolor Genome sequencing and assembly.</title>
        <authorList>
            <person name="Araujo N.S."/>
            <person name="Arias M.C."/>
        </authorList>
    </citation>
    <scope>NUCLEOTIDE SEQUENCE</scope>
    <source>
        <strain evidence="2">USP_2M_L1-L4_2017</strain>
        <tissue evidence="2">Whole body</tissue>
    </source>
</reference>
<evidence type="ECO:0000256" key="1">
    <source>
        <dbReference type="SAM" id="MobiDB-lite"/>
    </source>
</evidence>
<evidence type="ECO:0000313" key="2">
    <source>
        <dbReference type="EMBL" id="KAK1129186.1"/>
    </source>
</evidence>